<dbReference type="SUPFAM" id="SSF46785">
    <property type="entry name" value="Winged helix' DNA-binding domain"/>
    <property type="match status" value="1"/>
</dbReference>
<evidence type="ECO:0000256" key="4">
    <source>
        <dbReference type="ARBA" id="ARBA00023163"/>
    </source>
</evidence>
<keyword evidence="3 6" id="KW-0238">DNA-binding</keyword>
<comment type="similarity">
    <text evidence="1">Belongs to the LysR transcriptional regulatory family.</text>
</comment>
<dbReference type="InterPro" id="IPR036390">
    <property type="entry name" value="WH_DNA-bd_sf"/>
</dbReference>
<keyword evidence="4" id="KW-0804">Transcription</keyword>
<dbReference type="AlphaFoldDB" id="A0A381KNY7"/>
<dbReference type="InterPro" id="IPR050389">
    <property type="entry name" value="LysR-type_TF"/>
</dbReference>
<evidence type="ECO:0000313" key="7">
    <source>
        <dbReference type="Proteomes" id="UP000255528"/>
    </source>
</evidence>
<keyword evidence="2" id="KW-0805">Transcription regulation</keyword>
<sequence length="113" mass="12993">MAYGLWLMAYGLMLIMKNLRQEPALSKSKRLDLNSLLVFMEIYNTASIYDAAKKMGISTCSVSQNLNKMRLHFKYMLFIHHDQVFLATPLVKEVYTTLKDDLESLLGKLKDIG</sequence>
<evidence type="ECO:0000313" key="6">
    <source>
        <dbReference type="EMBL" id="SUY92712.1"/>
    </source>
</evidence>
<dbReference type="InterPro" id="IPR000847">
    <property type="entry name" value="LysR_HTH_N"/>
</dbReference>
<accession>A0A381KNY7</accession>
<evidence type="ECO:0000259" key="5">
    <source>
        <dbReference type="Pfam" id="PF00126"/>
    </source>
</evidence>
<evidence type="ECO:0000256" key="3">
    <source>
        <dbReference type="ARBA" id="ARBA00023125"/>
    </source>
</evidence>
<gene>
    <name evidence="6" type="ORF">NCTC12119_04741</name>
</gene>
<reference evidence="6 7" key="1">
    <citation type="submission" date="2018-06" db="EMBL/GenBank/DDBJ databases">
        <authorList>
            <consortium name="Pathogen Informatics"/>
            <person name="Doyle S."/>
        </authorList>
    </citation>
    <scope>NUCLEOTIDE SEQUENCE [LARGE SCALE GENOMIC DNA]</scope>
    <source>
        <strain evidence="6 7">NCTC12119</strain>
    </source>
</reference>
<dbReference type="EMBL" id="UIGI01000002">
    <property type="protein sequence ID" value="SUY92712.1"/>
    <property type="molecule type" value="Genomic_DNA"/>
</dbReference>
<evidence type="ECO:0000256" key="2">
    <source>
        <dbReference type="ARBA" id="ARBA00023015"/>
    </source>
</evidence>
<proteinExistence type="inferred from homology"/>
<dbReference type="PANTHER" id="PTHR30118">
    <property type="entry name" value="HTH-TYPE TRANSCRIPTIONAL REGULATOR LEUO-RELATED"/>
    <property type="match status" value="1"/>
</dbReference>
<dbReference type="Pfam" id="PF00126">
    <property type="entry name" value="HTH_1"/>
    <property type="match status" value="1"/>
</dbReference>
<dbReference type="Proteomes" id="UP000255528">
    <property type="component" value="Unassembled WGS sequence"/>
</dbReference>
<evidence type="ECO:0000256" key="1">
    <source>
        <dbReference type="ARBA" id="ARBA00009437"/>
    </source>
</evidence>
<dbReference type="GO" id="GO:0003677">
    <property type="term" value="F:DNA binding"/>
    <property type="evidence" value="ECO:0007669"/>
    <property type="project" value="UniProtKB-KW"/>
</dbReference>
<feature type="domain" description="HTH lysR-type" evidence="5">
    <location>
        <begin position="33"/>
        <end position="83"/>
    </location>
</feature>
<dbReference type="GO" id="GO:0003700">
    <property type="term" value="F:DNA-binding transcription factor activity"/>
    <property type="evidence" value="ECO:0007669"/>
    <property type="project" value="InterPro"/>
</dbReference>
<dbReference type="InterPro" id="IPR036388">
    <property type="entry name" value="WH-like_DNA-bd_sf"/>
</dbReference>
<dbReference type="PANTHER" id="PTHR30118:SF11">
    <property type="entry name" value="HTH-TYPE TRANSCRIPTIONAL REGULATOR YIDZ"/>
    <property type="match status" value="1"/>
</dbReference>
<name>A0A381KNY7_9ENTR</name>
<dbReference type="Gene3D" id="1.10.10.10">
    <property type="entry name" value="Winged helix-like DNA-binding domain superfamily/Winged helix DNA-binding domain"/>
    <property type="match status" value="1"/>
</dbReference>
<protein>
    <submittedName>
        <fullName evidence="6">Putative DNA-binding transcriptional regulator</fullName>
    </submittedName>
</protein>
<organism evidence="6 7">
    <name type="scientific">Buttiauxella agrestis</name>
    <dbReference type="NCBI Taxonomy" id="82977"/>
    <lineage>
        <taxon>Bacteria</taxon>
        <taxon>Pseudomonadati</taxon>
        <taxon>Pseudomonadota</taxon>
        <taxon>Gammaproteobacteria</taxon>
        <taxon>Enterobacterales</taxon>
        <taxon>Enterobacteriaceae</taxon>
        <taxon>Buttiauxella</taxon>
    </lineage>
</organism>